<evidence type="ECO:0000259" key="5">
    <source>
        <dbReference type="Pfam" id="PF01168"/>
    </source>
</evidence>
<dbReference type="InterPro" id="IPR001608">
    <property type="entry name" value="Ala_racemase_N"/>
</dbReference>
<dbReference type="CDD" id="cd00635">
    <property type="entry name" value="PLPDE_III_YBL036c_like"/>
    <property type="match status" value="1"/>
</dbReference>
<keyword evidence="1 2" id="KW-0663">Pyridoxal phosphate</keyword>
<name>C0CHW4_BLAHS</name>
<organism evidence="6 7">
    <name type="scientific">Blautia hydrogenotrophica (strain DSM 10507 / JCM 14656 / S5a33)</name>
    <name type="common">Ruminococcus hydrogenotrophicus</name>
    <dbReference type="NCBI Taxonomy" id="476272"/>
    <lineage>
        <taxon>Bacteria</taxon>
        <taxon>Bacillati</taxon>
        <taxon>Bacillota</taxon>
        <taxon>Clostridia</taxon>
        <taxon>Lachnospirales</taxon>
        <taxon>Lachnospiraceae</taxon>
        <taxon>Blautia</taxon>
    </lineage>
</organism>
<dbReference type="HOGENOM" id="CLU_059988_1_0_9"/>
<feature type="modified residue" description="N6-(pyridoxal phosphate)lysine" evidence="2 3">
    <location>
        <position position="48"/>
    </location>
</feature>
<dbReference type="eggNOG" id="COG0325">
    <property type="taxonomic scope" value="Bacteria"/>
</dbReference>
<dbReference type="SUPFAM" id="SSF51419">
    <property type="entry name" value="PLP-binding barrel"/>
    <property type="match status" value="1"/>
</dbReference>
<dbReference type="HAMAP" id="MF_02087">
    <property type="entry name" value="PLP_homeostasis"/>
    <property type="match status" value="1"/>
</dbReference>
<comment type="function">
    <text evidence="2">Pyridoxal 5'-phosphate (PLP)-binding protein, which is involved in PLP homeostasis.</text>
</comment>
<sequence length="244" mass="27432">MSKNQILSIKEEDTMLSENLRDVEKKIEGACIRSGRNPKEVTLIAVSKTKPVEMLQEAYDAGAREFGENKVQEITAKYDQLPQDIHWHMIGHLQRNKVKYIVDKVKMIHSVDSLRLAETIDKEAQKKNVVVPVLIEVNVAEEDSKFGLSLEEVVSLIEAVSKLPNVRVQGLMTVAPFVENPEENREIFRSLKKLSVDITAKNINNVTMSVLSMGMTNDYEVAIEEGATMVRVGTGIFGARDYSR</sequence>
<dbReference type="Proteomes" id="UP000003100">
    <property type="component" value="Unassembled WGS sequence"/>
</dbReference>
<reference evidence="6 7" key="1">
    <citation type="submission" date="2009-01" db="EMBL/GenBank/DDBJ databases">
        <authorList>
            <person name="Fulton L."/>
            <person name="Clifton S."/>
            <person name="Fulton B."/>
            <person name="Xu J."/>
            <person name="Minx P."/>
            <person name="Pepin K.H."/>
            <person name="Johnson M."/>
            <person name="Bhonagiri V."/>
            <person name="Nash W.E."/>
            <person name="Mardis E.R."/>
            <person name="Wilson R.K."/>
        </authorList>
    </citation>
    <scope>NUCLEOTIDE SEQUENCE [LARGE SCALE GENOMIC DNA]</scope>
    <source>
        <strain evidence="7">DSM 10507 / JCM 14656 / S5a33</strain>
    </source>
</reference>
<dbReference type="PATRIC" id="fig|476272.21.peg.3435"/>
<dbReference type="PANTHER" id="PTHR10146">
    <property type="entry name" value="PROLINE SYNTHETASE CO-TRANSCRIBED BACTERIAL HOMOLOG PROTEIN"/>
    <property type="match status" value="1"/>
</dbReference>
<gene>
    <name evidence="6" type="ORF">RUMHYD_00428</name>
</gene>
<dbReference type="PIRSF" id="PIRSF004848">
    <property type="entry name" value="YBL036c_PLPDEIII"/>
    <property type="match status" value="1"/>
</dbReference>
<dbReference type="PANTHER" id="PTHR10146:SF14">
    <property type="entry name" value="PYRIDOXAL PHOSPHATE HOMEOSTASIS PROTEIN"/>
    <property type="match status" value="1"/>
</dbReference>
<feature type="domain" description="Alanine racemase N-terminal" evidence="5">
    <location>
        <begin position="40"/>
        <end position="240"/>
    </location>
</feature>
<evidence type="ECO:0000313" key="6">
    <source>
        <dbReference type="EMBL" id="EEG50646.1"/>
    </source>
</evidence>
<dbReference type="PROSITE" id="PS01211">
    <property type="entry name" value="UPF0001"/>
    <property type="match status" value="1"/>
</dbReference>
<dbReference type="GO" id="GO:0030170">
    <property type="term" value="F:pyridoxal phosphate binding"/>
    <property type="evidence" value="ECO:0007669"/>
    <property type="project" value="UniProtKB-UniRule"/>
</dbReference>
<protein>
    <recommendedName>
        <fullName evidence="2">Pyridoxal phosphate homeostasis protein</fullName>
        <shortName evidence="2">PLP homeostasis protein</shortName>
    </recommendedName>
</protein>
<dbReference type="EMBL" id="ACBZ01000016">
    <property type="protein sequence ID" value="EEG50646.1"/>
    <property type="molecule type" value="Genomic_DNA"/>
</dbReference>
<comment type="cofactor">
    <cofactor evidence="3">
        <name>pyridoxal 5'-phosphate</name>
        <dbReference type="ChEBI" id="CHEBI:597326"/>
    </cofactor>
</comment>
<comment type="similarity">
    <text evidence="2 4">Belongs to the pyridoxal phosphate-binding protein YggS/PROSC family.</text>
</comment>
<dbReference type="InterPro" id="IPR011078">
    <property type="entry name" value="PyrdxlP_homeostasis"/>
</dbReference>
<evidence type="ECO:0000313" key="7">
    <source>
        <dbReference type="Proteomes" id="UP000003100"/>
    </source>
</evidence>
<dbReference type="AlphaFoldDB" id="C0CHW4"/>
<dbReference type="NCBIfam" id="TIGR00044">
    <property type="entry name" value="YggS family pyridoxal phosphate-dependent enzyme"/>
    <property type="match status" value="1"/>
</dbReference>
<dbReference type="FunFam" id="3.20.20.10:FF:000018">
    <property type="entry name" value="Pyridoxal phosphate homeostasis protein"/>
    <property type="match status" value="1"/>
</dbReference>
<evidence type="ECO:0000256" key="1">
    <source>
        <dbReference type="ARBA" id="ARBA00022898"/>
    </source>
</evidence>
<evidence type="ECO:0000256" key="3">
    <source>
        <dbReference type="PIRSR" id="PIRSR004848-1"/>
    </source>
</evidence>
<keyword evidence="7" id="KW-1185">Reference proteome</keyword>
<dbReference type="InterPro" id="IPR029066">
    <property type="entry name" value="PLP-binding_barrel"/>
</dbReference>
<dbReference type="Pfam" id="PF01168">
    <property type="entry name" value="Ala_racemase_N"/>
    <property type="match status" value="1"/>
</dbReference>
<proteinExistence type="inferred from homology"/>
<dbReference type="Gene3D" id="3.20.20.10">
    <property type="entry name" value="Alanine racemase"/>
    <property type="match status" value="1"/>
</dbReference>
<evidence type="ECO:0000256" key="4">
    <source>
        <dbReference type="RuleBase" id="RU004514"/>
    </source>
</evidence>
<accession>C0CHW4</accession>
<reference evidence="6 7" key="2">
    <citation type="submission" date="2009-02" db="EMBL/GenBank/DDBJ databases">
        <title>Draft genome sequence of Blautia hydrogenotrophica DSM 10507 (Ruminococcus hydrogenotrophicus DSM 10507).</title>
        <authorList>
            <person name="Sudarsanam P."/>
            <person name="Ley R."/>
            <person name="Guruge J."/>
            <person name="Turnbaugh P.J."/>
            <person name="Mahowald M."/>
            <person name="Liep D."/>
            <person name="Gordon J."/>
        </authorList>
    </citation>
    <scope>NUCLEOTIDE SEQUENCE [LARGE SCALE GENOMIC DNA]</scope>
    <source>
        <strain evidence="7">DSM 10507 / JCM 14656 / S5a33</strain>
    </source>
</reference>
<evidence type="ECO:0000256" key="2">
    <source>
        <dbReference type="HAMAP-Rule" id="MF_02087"/>
    </source>
</evidence>